<dbReference type="Proteomes" id="UP000007797">
    <property type="component" value="Unassembled WGS sequence"/>
</dbReference>
<accession>F4PRK2</accession>
<evidence type="ECO:0000313" key="3">
    <source>
        <dbReference type="Proteomes" id="UP000007797"/>
    </source>
</evidence>
<dbReference type="EMBL" id="GL883010">
    <property type="protein sequence ID" value="EGG21342.1"/>
    <property type="molecule type" value="Genomic_DNA"/>
</dbReference>
<dbReference type="OrthoDB" id="77878at2759"/>
<reference evidence="3" key="1">
    <citation type="journal article" date="2011" name="Genome Res.">
        <title>Phylogeny-wide analysis of social amoeba genomes highlights ancient origins for complex intercellular communication.</title>
        <authorList>
            <person name="Heidel A.J."/>
            <person name="Lawal H.M."/>
            <person name="Felder M."/>
            <person name="Schilde C."/>
            <person name="Helps N.R."/>
            <person name="Tunggal B."/>
            <person name="Rivero F."/>
            <person name="John U."/>
            <person name="Schleicher M."/>
            <person name="Eichinger L."/>
            <person name="Platzer M."/>
            <person name="Noegel A.A."/>
            <person name="Schaap P."/>
            <person name="Gloeckner G."/>
        </authorList>
    </citation>
    <scope>NUCLEOTIDE SEQUENCE [LARGE SCALE GENOMIC DNA]</scope>
    <source>
        <strain evidence="3">SH3</strain>
    </source>
</reference>
<dbReference type="OMA" id="FCALWDL"/>
<dbReference type="AlphaFoldDB" id="F4PRK2"/>
<organism evidence="2 3">
    <name type="scientific">Cavenderia fasciculata</name>
    <name type="common">Slime mold</name>
    <name type="synonym">Dictyostelium fasciculatum</name>
    <dbReference type="NCBI Taxonomy" id="261658"/>
    <lineage>
        <taxon>Eukaryota</taxon>
        <taxon>Amoebozoa</taxon>
        <taxon>Evosea</taxon>
        <taxon>Eumycetozoa</taxon>
        <taxon>Dictyostelia</taxon>
        <taxon>Acytosteliales</taxon>
        <taxon>Cavenderiaceae</taxon>
        <taxon>Cavenderia</taxon>
    </lineage>
</organism>
<dbReference type="InterPro" id="IPR008547">
    <property type="entry name" value="DUF829_TMEM53"/>
</dbReference>
<dbReference type="PANTHER" id="PTHR12265">
    <property type="entry name" value="TRANSMEMBRANE PROTEIN 53"/>
    <property type="match status" value="1"/>
</dbReference>
<dbReference type="GeneID" id="14873583"/>
<dbReference type="KEGG" id="dfa:DFA_01223"/>
<keyword evidence="3" id="KW-1185">Reference proteome</keyword>
<dbReference type="SUPFAM" id="SSF53474">
    <property type="entry name" value="alpha/beta-Hydrolases"/>
    <property type="match status" value="1"/>
</dbReference>
<proteinExistence type="predicted"/>
<gene>
    <name evidence="2" type="ORF">DFA_01223</name>
</gene>
<dbReference type="Pfam" id="PF05705">
    <property type="entry name" value="DUF829"/>
    <property type="match status" value="1"/>
</dbReference>
<evidence type="ECO:0000256" key="1">
    <source>
        <dbReference type="SAM" id="MobiDB-lite"/>
    </source>
</evidence>
<dbReference type="PANTHER" id="PTHR12265:SF16">
    <property type="entry name" value="SERINE HYDROLASE FSH DOMAIN-CONTAINING PROTEIN"/>
    <property type="match status" value="1"/>
</dbReference>
<evidence type="ECO:0000313" key="2">
    <source>
        <dbReference type="EMBL" id="EGG21342.1"/>
    </source>
</evidence>
<dbReference type="InterPro" id="IPR029058">
    <property type="entry name" value="AB_hydrolase_fold"/>
</dbReference>
<feature type="region of interest" description="Disordered" evidence="1">
    <location>
        <begin position="1"/>
        <end position="25"/>
    </location>
</feature>
<sequence>MNSNSNSNNNNKESGGGDIVVQQQKQKQPSHTCCTPIGLNQMKWNVVKPTGQPIPPFSLTHHPLAIIIGWIDASPKYVERYNKLYRDNGFCTLSLIPSSKLHFLYKKMKELALNFLNYLLEIEKDTPRPIIIQVFSGNALFLSEVYHILKRNDKFKMIIPLIKGQIFDSCPSSISEMRAYNSLVATKPPMMVKIMAKLACRTYSKVVDVDKLDKDFWSRLSNSPILSPQLYYYSYDDQLTSYQDVEKGISIMRKQGIQVSTVVFDKSKHVNHLGVHPVKYLSNLYKFLESTLKPPLAGNRINNNKFLSSSPASLLSAPTSAYKTLMSKL</sequence>
<protein>
    <submittedName>
        <fullName evidence="2">Prespore-specific protein</fullName>
    </submittedName>
</protein>
<name>F4PRK2_CACFS</name>
<feature type="compositionally biased region" description="Low complexity" evidence="1">
    <location>
        <begin position="1"/>
        <end position="11"/>
    </location>
</feature>
<dbReference type="RefSeq" id="XP_004359192.1">
    <property type="nucleotide sequence ID" value="XM_004359135.1"/>
</dbReference>